<dbReference type="PANTHER" id="PTHR21253">
    <property type="entry name" value="F-BOX ONLY PROTEIN 11-RELATED"/>
    <property type="match status" value="1"/>
</dbReference>
<evidence type="ECO:0000256" key="1">
    <source>
        <dbReference type="SAM" id="Phobius"/>
    </source>
</evidence>
<dbReference type="AlphaFoldDB" id="A0A653DJJ4"/>
<evidence type="ECO:0000313" key="3">
    <source>
        <dbReference type="Proteomes" id="UP000410492"/>
    </source>
</evidence>
<dbReference type="EMBL" id="CAACVG010012492">
    <property type="protein sequence ID" value="VEN60365.1"/>
    <property type="molecule type" value="Genomic_DNA"/>
</dbReference>
<keyword evidence="1" id="KW-1133">Transmembrane helix</keyword>
<proteinExistence type="predicted"/>
<dbReference type="InterPro" id="IPR006631">
    <property type="entry name" value="DM4_12"/>
</dbReference>
<dbReference type="Proteomes" id="UP000410492">
    <property type="component" value="Unassembled WGS sequence"/>
</dbReference>
<evidence type="ECO:0000313" key="2">
    <source>
        <dbReference type="EMBL" id="VEN60365.1"/>
    </source>
</evidence>
<dbReference type="OrthoDB" id="8180611at2759"/>
<keyword evidence="1" id="KW-0472">Membrane</keyword>
<name>A0A653DJJ4_CALMS</name>
<feature type="transmembrane region" description="Helical" evidence="1">
    <location>
        <begin position="42"/>
        <end position="62"/>
    </location>
</feature>
<accession>A0A653DJJ4</accession>
<keyword evidence="1" id="KW-0812">Transmembrane</keyword>
<sequence length="185" mass="21121">MEFSPGLVFVIMLALVTNLVILEEPTTQILKRSHLLRRQKRYLTFPAGSNFIITLSAVKALMRVQPTGWNILEEADVPFALPSDTMLFREPKRKSRERRDVHYQIGQTLDKFGFNGTACVNRMVCEARKLIPLRGTSLVNDILLAVFRYTEEALDSKTNCDESNFMDCSVSILSYLMGSFQLDYT</sequence>
<protein>
    <submittedName>
        <fullName evidence="2">Uncharacterized protein</fullName>
    </submittedName>
</protein>
<dbReference type="PANTHER" id="PTHR21253:SF0">
    <property type="entry name" value="F-BOX ONLY PROTEIN 11-RELATED"/>
    <property type="match status" value="1"/>
</dbReference>
<reference evidence="2 3" key="1">
    <citation type="submission" date="2019-01" db="EMBL/GenBank/DDBJ databases">
        <authorList>
            <person name="Sayadi A."/>
        </authorList>
    </citation>
    <scope>NUCLEOTIDE SEQUENCE [LARGE SCALE GENOMIC DNA]</scope>
</reference>
<organism evidence="2 3">
    <name type="scientific">Callosobruchus maculatus</name>
    <name type="common">Southern cowpea weevil</name>
    <name type="synonym">Pulse bruchid</name>
    <dbReference type="NCBI Taxonomy" id="64391"/>
    <lineage>
        <taxon>Eukaryota</taxon>
        <taxon>Metazoa</taxon>
        <taxon>Ecdysozoa</taxon>
        <taxon>Arthropoda</taxon>
        <taxon>Hexapoda</taxon>
        <taxon>Insecta</taxon>
        <taxon>Pterygota</taxon>
        <taxon>Neoptera</taxon>
        <taxon>Endopterygota</taxon>
        <taxon>Coleoptera</taxon>
        <taxon>Polyphaga</taxon>
        <taxon>Cucujiformia</taxon>
        <taxon>Chrysomeloidea</taxon>
        <taxon>Chrysomelidae</taxon>
        <taxon>Bruchinae</taxon>
        <taxon>Bruchini</taxon>
        <taxon>Callosobruchus</taxon>
    </lineage>
</organism>
<gene>
    <name evidence="2" type="ORF">CALMAC_LOCUS18088</name>
</gene>
<keyword evidence="3" id="KW-1185">Reference proteome</keyword>
<dbReference type="SMART" id="SM00718">
    <property type="entry name" value="DM4_12"/>
    <property type="match status" value="1"/>
</dbReference>
<feature type="transmembrane region" description="Helical" evidence="1">
    <location>
        <begin position="6"/>
        <end position="22"/>
    </location>
</feature>
<dbReference type="Pfam" id="PF07841">
    <property type="entry name" value="DM4_12"/>
    <property type="match status" value="1"/>
</dbReference>